<reference evidence="5 6" key="1">
    <citation type="submission" date="2019-07" db="EMBL/GenBank/DDBJ databases">
        <title>R&amp;d 2014.</title>
        <authorList>
            <person name="Klenk H.-P."/>
        </authorList>
    </citation>
    <scope>NUCLEOTIDE SEQUENCE [LARGE SCALE GENOMIC DNA]</scope>
    <source>
        <strain evidence="5 6">DSM 43194</strain>
    </source>
</reference>
<keyword evidence="2 5" id="KW-0808">Transferase</keyword>
<dbReference type="Pfam" id="PF13649">
    <property type="entry name" value="Methyltransf_25"/>
    <property type="match status" value="1"/>
</dbReference>
<dbReference type="OrthoDB" id="3825914at2"/>
<evidence type="ECO:0000256" key="1">
    <source>
        <dbReference type="ARBA" id="ARBA00022603"/>
    </source>
</evidence>
<keyword evidence="1 5" id="KW-0489">Methyltransferase</keyword>
<name>A0A660CEE6_9PSEU</name>
<evidence type="ECO:0000256" key="2">
    <source>
        <dbReference type="ARBA" id="ARBA00022679"/>
    </source>
</evidence>
<dbReference type="SUPFAM" id="SSF53335">
    <property type="entry name" value="S-adenosyl-L-methionine-dependent methyltransferases"/>
    <property type="match status" value="1"/>
</dbReference>
<dbReference type="CDD" id="cd02440">
    <property type="entry name" value="AdoMet_MTases"/>
    <property type="match status" value="1"/>
</dbReference>
<keyword evidence="3" id="KW-0949">S-adenosyl-L-methionine</keyword>
<dbReference type="PANTHER" id="PTHR43464">
    <property type="entry name" value="METHYLTRANSFERASE"/>
    <property type="match status" value="1"/>
</dbReference>
<gene>
    <name evidence="5" type="ORF">JD82_01716</name>
</gene>
<comment type="caution">
    <text evidence="5">The sequence shown here is derived from an EMBL/GenBank/DDBJ whole genome shotgun (WGS) entry which is preliminary data.</text>
</comment>
<dbReference type="AlphaFoldDB" id="A0A660CEE6"/>
<organism evidence="5 6">
    <name type="scientific">Prauserella rugosa</name>
    <dbReference type="NCBI Taxonomy" id="43354"/>
    <lineage>
        <taxon>Bacteria</taxon>
        <taxon>Bacillati</taxon>
        <taxon>Actinomycetota</taxon>
        <taxon>Actinomycetes</taxon>
        <taxon>Pseudonocardiales</taxon>
        <taxon>Pseudonocardiaceae</taxon>
        <taxon>Prauserella</taxon>
    </lineage>
</organism>
<protein>
    <submittedName>
        <fullName evidence="5">Methyltransferase family protein</fullName>
    </submittedName>
</protein>
<evidence type="ECO:0000313" key="6">
    <source>
        <dbReference type="Proteomes" id="UP000317303"/>
    </source>
</evidence>
<accession>A0A660CEE6</accession>
<dbReference type="EMBL" id="VLJV01000001">
    <property type="protein sequence ID" value="TWH19879.1"/>
    <property type="molecule type" value="Genomic_DNA"/>
</dbReference>
<sequence>MSEGTIARDNFDRAYVDGTAGWVIDGAQPAVEALERDGRIHGTVLDAGCGAGEHTILLAERGYEVLGVDFADRAVELARRNAAQRGVAARFEVADVFALGTAHEGAFDTVVDSALFHVFGEDDQRRYADVLHRATRPGATVHVLVLADTGEPGFGPRIRDTAIRSAFGAGWDIAALEASRYRAVATVPEHAEGLGVAVGDTVELPAWLARIHRR</sequence>
<dbReference type="InterPro" id="IPR029063">
    <property type="entry name" value="SAM-dependent_MTases_sf"/>
</dbReference>
<feature type="domain" description="Methyltransferase" evidence="4">
    <location>
        <begin position="44"/>
        <end position="138"/>
    </location>
</feature>
<proteinExistence type="predicted"/>
<dbReference type="Proteomes" id="UP000317303">
    <property type="component" value="Unassembled WGS sequence"/>
</dbReference>
<keyword evidence="6" id="KW-1185">Reference proteome</keyword>
<dbReference type="RefSeq" id="WP_030533531.1">
    <property type="nucleotide sequence ID" value="NZ_JOIJ01000015.1"/>
</dbReference>
<dbReference type="GO" id="GO:0008168">
    <property type="term" value="F:methyltransferase activity"/>
    <property type="evidence" value="ECO:0007669"/>
    <property type="project" value="UniProtKB-KW"/>
</dbReference>
<dbReference type="Gene3D" id="3.40.50.150">
    <property type="entry name" value="Vaccinia Virus protein VP39"/>
    <property type="match status" value="1"/>
</dbReference>
<evidence type="ECO:0000256" key="3">
    <source>
        <dbReference type="ARBA" id="ARBA00022691"/>
    </source>
</evidence>
<dbReference type="GO" id="GO:0032259">
    <property type="term" value="P:methylation"/>
    <property type="evidence" value="ECO:0007669"/>
    <property type="project" value="UniProtKB-KW"/>
</dbReference>
<evidence type="ECO:0000259" key="4">
    <source>
        <dbReference type="Pfam" id="PF13649"/>
    </source>
</evidence>
<dbReference type="PANTHER" id="PTHR43464:SF19">
    <property type="entry name" value="UBIQUINONE BIOSYNTHESIS O-METHYLTRANSFERASE, MITOCHONDRIAL"/>
    <property type="match status" value="1"/>
</dbReference>
<dbReference type="InterPro" id="IPR041698">
    <property type="entry name" value="Methyltransf_25"/>
</dbReference>
<evidence type="ECO:0000313" key="5">
    <source>
        <dbReference type="EMBL" id="TWH19879.1"/>
    </source>
</evidence>